<dbReference type="OrthoDB" id="4289889at2"/>
<dbReference type="AlphaFoldDB" id="D9WX10"/>
<dbReference type="Proteomes" id="UP000003963">
    <property type="component" value="Unassembled WGS sequence"/>
</dbReference>
<organism evidence="2 3">
    <name type="scientific">Streptomyces himastatinicus ATCC 53653</name>
    <dbReference type="NCBI Taxonomy" id="457427"/>
    <lineage>
        <taxon>Bacteria</taxon>
        <taxon>Bacillati</taxon>
        <taxon>Actinomycetota</taxon>
        <taxon>Actinomycetes</taxon>
        <taxon>Kitasatosporales</taxon>
        <taxon>Streptomycetaceae</taxon>
        <taxon>Streptomyces</taxon>
        <taxon>Streptomyces violaceusniger group</taxon>
    </lineage>
</organism>
<reference evidence="2 3" key="1">
    <citation type="submission" date="2009-02" db="EMBL/GenBank/DDBJ databases">
        <title>Annotation of Streptomyces hygroscopicus strain ATCC 53653.</title>
        <authorList>
            <consortium name="The Broad Institute Genome Sequencing Platform"/>
            <consortium name="Broad Institute Microbial Sequencing Center"/>
            <person name="Fischbach M."/>
            <person name="Godfrey P."/>
            <person name="Ward D."/>
            <person name="Young S."/>
            <person name="Zeng Q."/>
            <person name="Koehrsen M."/>
            <person name="Alvarado L."/>
            <person name="Berlin A.M."/>
            <person name="Bochicchio J."/>
            <person name="Borenstein D."/>
            <person name="Chapman S.B."/>
            <person name="Chen Z."/>
            <person name="Engels R."/>
            <person name="Freedman E."/>
            <person name="Gellesch M."/>
            <person name="Goldberg J."/>
            <person name="Griggs A."/>
            <person name="Gujja S."/>
            <person name="Heilman E.R."/>
            <person name="Heiman D.I."/>
            <person name="Hepburn T.A."/>
            <person name="Howarth C."/>
            <person name="Jen D."/>
            <person name="Larson L."/>
            <person name="Lewis B."/>
            <person name="Mehta T."/>
            <person name="Park D."/>
            <person name="Pearson M."/>
            <person name="Richards J."/>
            <person name="Roberts A."/>
            <person name="Saif S."/>
            <person name="Shea T.D."/>
            <person name="Shenoy N."/>
            <person name="Sisk P."/>
            <person name="Stolte C."/>
            <person name="Sykes S.N."/>
            <person name="Thomson T."/>
            <person name="Walk T."/>
            <person name="White J."/>
            <person name="Yandava C."/>
            <person name="Straight P."/>
            <person name="Clardy J."/>
            <person name="Hung D."/>
            <person name="Kolter R."/>
            <person name="Mekalanos J."/>
            <person name="Walker S."/>
            <person name="Walsh C.T."/>
            <person name="Wieland-Brown L.C."/>
            <person name="Haas B."/>
            <person name="Nusbaum C."/>
            <person name="Birren B."/>
        </authorList>
    </citation>
    <scope>NUCLEOTIDE SEQUENCE [LARGE SCALE GENOMIC DNA]</scope>
    <source>
        <strain evidence="2 3">ATCC 53653</strain>
    </source>
</reference>
<proteinExistence type="predicted"/>
<keyword evidence="3" id="KW-1185">Reference proteome</keyword>
<feature type="region of interest" description="Disordered" evidence="1">
    <location>
        <begin position="1"/>
        <end position="55"/>
    </location>
</feature>
<evidence type="ECO:0000313" key="3">
    <source>
        <dbReference type="Proteomes" id="UP000003963"/>
    </source>
</evidence>
<dbReference type="STRING" id="457427.SSOG_09152"/>
<gene>
    <name evidence="2" type="ORF">SSOG_09152</name>
</gene>
<dbReference type="RefSeq" id="WP_009721235.1">
    <property type="nucleotide sequence ID" value="NZ_GG657755.1"/>
</dbReference>
<evidence type="ECO:0000256" key="1">
    <source>
        <dbReference type="SAM" id="MobiDB-lite"/>
    </source>
</evidence>
<sequence>MSIQLELPVGTRNQTDVIRDLSDYGKPPPPRAERPHASGPTPQPPRRSVAQPDSRALRRIAAARIRAGALYREERAKLTPEQIADRMTSLADARIALCVAQGNSLDDIDPSSGYSLSRESYERVRQSWRNQAKQPGWNECYRPDLEKAIAFWSERRPEFAEGDDWLDGRAAGQPVRLLRCRPPG</sequence>
<protein>
    <submittedName>
        <fullName evidence="2">Uncharacterized protein</fullName>
    </submittedName>
</protein>
<dbReference type="EMBL" id="GG657755">
    <property type="protein sequence ID" value="EFL29438.1"/>
    <property type="molecule type" value="Genomic_DNA"/>
</dbReference>
<evidence type="ECO:0000313" key="2">
    <source>
        <dbReference type="EMBL" id="EFL29438.1"/>
    </source>
</evidence>
<accession>D9WX10</accession>
<name>D9WX10_9ACTN</name>
<dbReference type="HOGENOM" id="CLU_1467425_0_0_11"/>